<proteinExistence type="predicted"/>
<dbReference type="InterPro" id="IPR029063">
    <property type="entry name" value="SAM-dependent_MTases_sf"/>
</dbReference>
<dbReference type="GO" id="GO:0003824">
    <property type="term" value="F:catalytic activity"/>
    <property type="evidence" value="ECO:0007669"/>
    <property type="project" value="InterPro"/>
</dbReference>
<dbReference type="Proteomes" id="UP000269154">
    <property type="component" value="Unassembled WGS sequence"/>
</dbReference>
<evidence type="ECO:0000259" key="2">
    <source>
        <dbReference type="PROSITE" id="PS51084"/>
    </source>
</evidence>
<evidence type="ECO:0000313" key="3">
    <source>
        <dbReference type="EMBL" id="RQH52723.1"/>
    </source>
</evidence>
<protein>
    <submittedName>
        <fullName evidence="3">HIT domain-containing protein</fullName>
    </submittedName>
</protein>
<feature type="domain" description="HIT" evidence="2">
    <location>
        <begin position="166"/>
        <end position="273"/>
    </location>
</feature>
<dbReference type="SUPFAM" id="SSF54197">
    <property type="entry name" value="HIT-like"/>
    <property type="match status" value="1"/>
</dbReference>
<dbReference type="CDD" id="cd02440">
    <property type="entry name" value="AdoMet_MTases"/>
    <property type="match status" value="1"/>
</dbReference>
<dbReference type="InterPro" id="IPR052908">
    <property type="entry name" value="AP-4-A_phosphorylase"/>
</dbReference>
<keyword evidence="4" id="KW-1185">Reference proteome</keyword>
<name>A0A3N6NUH4_9CYAN</name>
<comment type="caution">
    <text evidence="3">The sequence shown here is derived from an EMBL/GenBank/DDBJ whole genome shotgun (WGS) entry which is preliminary data.</text>
</comment>
<evidence type="ECO:0000256" key="1">
    <source>
        <dbReference type="PROSITE-ProRule" id="PRU00464"/>
    </source>
</evidence>
<dbReference type="InterPro" id="IPR011146">
    <property type="entry name" value="HIT-like"/>
</dbReference>
<dbReference type="Gene3D" id="3.30.428.10">
    <property type="entry name" value="HIT-like"/>
    <property type="match status" value="1"/>
</dbReference>
<comment type="caution">
    <text evidence="1">Lacks conserved residue(s) required for the propagation of feature annotation.</text>
</comment>
<dbReference type="PANTHER" id="PTHR42997:SF1">
    <property type="entry name" value="AP-4-A PHOSPHORYLASE"/>
    <property type="match status" value="1"/>
</dbReference>
<sequence>MFTNKQSNQYSHLTAKERKFISFPAQLLLDKNLLVGKILDFGCGFGNDVKLLQQKNFPVTGYDPYYFPQYPQTKFDTILCFYVLNVLFDQAQTQVLMEVSQLLKPGGKAYYSVRRGLKREGFREHYIHKKPTYQCLVNLPFKSIHTDELCEIYEYIHYNQQKNYTNNCLFCNPRKNLQLITESAKTYAILDGYPVTKGHTLVIPKRHLANYFELPVEEQLDCWLMVNQVQKILQEKYNPDGFNVGINVNRAGGQKMMHTNIHVIPRYQEDTSRVKGGMRFVVPKK</sequence>
<dbReference type="OrthoDB" id="9784774at2"/>
<dbReference type="EMBL" id="RCBY01000016">
    <property type="protein sequence ID" value="RQH52723.1"/>
    <property type="molecule type" value="Genomic_DNA"/>
</dbReference>
<dbReference type="SUPFAM" id="SSF53335">
    <property type="entry name" value="S-adenosyl-L-methionine-dependent methyltransferases"/>
    <property type="match status" value="1"/>
</dbReference>
<dbReference type="PROSITE" id="PS51084">
    <property type="entry name" value="HIT_2"/>
    <property type="match status" value="1"/>
</dbReference>
<dbReference type="AlphaFoldDB" id="A0A3N6NUH4"/>
<organism evidence="3 4">
    <name type="scientific">Okeania hirsuta</name>
    <dbReference type="NCBI Taxonomy" id="1458930"/>
    <lineage>
        <taxon>Bacteria</taxon>
        <taxon>Bacillati</taxon>
        <taxon>Cyanobacteriota</taxon>
        <taxon>Cyanophyceae</taxon>
        <taxon>Oscillatoriophycideae</taxon>
        <taxon>Oscillatoriales</taxon>
        <taxon>Microcoleaceae</taxon>
        <taxon>Okeania</taxon>
    </lineage>
</organism>
<accession>A0A3N6NUH4</accession>
<evidence type="ECO:0000313" key="4">
    <source>
        <dbReference type="Proteomes" id="UP000269154"/>
    </source>
</evidence>
<reference evidence="3 4" key="1">
    <citation type="journal article" date="2018" name="ACS Chem. Biol.">
        <title>Ketoreductase domain dysfunction expands chemodiversity: malyngamide biosynthesis in the cyanobacterium Okeania hirsuta.</title>
        <authorList>
            <person name="Moss N.A."/>
            <person name="Leao T."/>
            <person name="Rankin M."/>
            <person name="McCullough T.M."/>
            <person name="Qu P."/>
            <person name="Korobeynikov A."/>
            <person name="Smith J.L."/>
            <person name="Gerwick L."/>
            <person name="Gerwick W.H."/>
        </authorList>
    </citation>
    <scope>NUCLEOTIDE SEQUENCE [LARGE SCALE GENOMIC DNA]</scope>
    <source>
        <strain evidence="3 4">PAB10Feb10-1</strain>
    </source>
</reference>
<dbReference type="InterPro" id="IPR036265">
    <property type="entry name" value="HIT-like_sf"/>
</dbReference>
<dbReference type="RefSeq" id="WP_124144602.1">
    <property type="nucleotide sequence ID" value="NZ_CAWOKI010000029.1"/>
</dbReference>
<dbReference type="Pfam" id="PF13489">
    <property type="entry name" value="Methyltransf_23"/>
    <property type="match status" value="1"/>
</dbReference>
<dbReference type="Gene3D" id="3.40.50.150">
    <property type="entry name" value="Vaccinia Virus protein VP39"/>
    <property type="match status" value="1"/>
</dbReference>
<dbReference type="Pfam" id="PF01230">
    <property type="entry name" value="HIT"/>
    <property type="match status" value="1"/>
</dbReference>
<dbReference type="PANTHER" id="PTHR42997">
    <property type="entry name" value="HIT FAMILY HYDROLASE"/>
    <property type="match status" value="1"/>
</dbReference>
<gene>
    <name evidence="3" type="ORF">D5R40_04875</name>
</gene>